<evidence type="ECO:0000313" key="2">
    <source>
        <dbReference type="Proteomes" id="UP001562425"/>
    </source>
</evidence>
<accession>A0ABD1CJ40</accession>
<keyword evidence="2" id="KW-1185">Reference proteome</keyword>
<dbReference type="InterPro" id="IPR027417">
    <property type="entry name" value="P-loop_NTPase"/>
</dbReference>
<dbReference type="EMBL" id="JBEHCU010011739">
    <property type="protein sequence ID" value="KAL1376348.1"/>
    <property type="molecule type" value="Genomic_DNA"/>
</dbReference>
<dbReference type="Gene3D" id="3.40.50.300">
    <property type="entry name" value="P-loop containing nucleotide triphosphate hydrolases"/>
    <property type="match status" value="1"/>
</dbReference>
<evidence type="ECO:0000313" key="1">
    <source>
        <dbReference type="EMBL" id="KAL1376348.1"/>
    </source>
</evidence>
<protein>
    <recommendedName>
        <fullName evidence="3">Sulfotransferase domain-containing protein</fullName>
    </recommendedName>
</protein>
<gene>
    <name evidence="1" type="ORF">pipiens_016944</name>
</gene>
<comment type="caution">
    <text evidence="1">The sequence shown here is derived from an EMBL/GenBank/DDBJ whole genome shotgun (WGS) entry which is preliminary data.</text>
</comment>
<proteinExistence type="predicted"/>
<dbReference type="Proteomes" id="UP001562425">
    <property type="component" value="Unassembled WGS sequence"/>
</dbReference>
<sequence>MVHSGGDIRRQCNEPTCAMFFDLSLNVRVILLIRDPRGSLQSRKHRVWCPGRPDCDHPPTVCNDMQADYEAAVELTKQYPNKFSTTYQHYLLQ</sequence>
<dbReference type="AlphaFoldDB" id="A0ABD1CJ40"/>
<dbReference type="SUPFAM" id="SSF52540">
    <property type="entry name" value="P-loop containing nucleoside triphosphate hydrolases"/>
    <property type="match status" value="1"/>
</dbReference>
<reference evidence="1 2" key="1">
    <citation type="submission" date="2024-05" db="EMBL/GenBank/DDBJ databases">
        <title>Culex pipiens pipiens assembly and annotation.</title>
        <authorList>
            <person name="Alout H."/>
            <person name="Durand T."/>
        </authorList>
    </citation>
    <scope>NUCLEOTIDE SEQUENCE [LARGE SCALE GENOMIC DNA]</scope>
    <source>
        <strain evidence="1">HA-2024</strain>
        <tissue evidence="1">Whole body</tissue>
    </source>
</reference>
<organism evidence="1 2">
    <name type="scientific">Culex pipiens pipiens</name>
    <name type="common">Northern house mosquito</name>
    <dbReference type="NCBI Taxonomy" id="38569"/>
    <lineage>
        <taxon>Eukaryota</taxon>
        <taxon>Metazoa</taxon>
        <taxon>Ecdysozoa</taxon>
        <taxon>Arthropoda</taxon>
        <taxon>Hexapoda</taxon>
        <taxon>Insecta</taxon>
        <taxon>Pterygota</taxon>
        <taxon>Neoptera</taxon>
        <taxon>Endopterygota</taxon>
        <taxon>Diptera</taxon>
        <taxon>Nematocera</taxon>
        <taxon>Culicoidea</taxon>
        <taxon>Culicidae</taxon>
        <taxon>Culicinae</taxon>
        <taxon>Culicini</taxon>
        <taxon>Culex</taxon>
        <taxon>Culex</taxon>
    </lineage>
</organism>
<evidence type="ECO:0008006" key="3">
    <source>
        <dbReference type="Google" id="ProtNLM"/>
    </source>
</evidence>
<name>A0ABD1CJ40_CULPP</name>